<protein>
    <submittedName>
        <fullName evidence="2">Uncharacterized protein</fullName>
    </submittedName>
</protein>
<feature type="compositionally biased region" description="Basic and acidic residues" evidence="1">
    <location>
        <begin position="39"/>
        <end position="55"/>
    </location>
</feature>
<gene>
    <name evidence="2" type="ORF">LOTGIDRAFT_164477</name>
</gene>
<dbReference type="OrthoDB" id="6151127at2759"/>
<name>V4A0H4_LOTGI</name>
<dbReference type="KEGG" id="lgi:LOTGIDRAFT_164477"/>
<sequence>MSSSKPNNSGIPRKTPLNPLAQSSTKSNGQIKVNKQKGKSSDSNKHGSIKSDEPIAKSILKLEEDHKRMKAILEGTVKDAEEKLEYMKSLVEKSVEVNKDSEKVSESENKQSHHEGENDENVDDENVCDDIKERHYMTKSKLKSMREKLKEMNSKTQMFMDEAEKMTQDIKEIESMSIRIGNSVEDDKKCDIKKETSVKDTNSVNSFKHTHTDTVFITETEDSH</sequence>
<organism evidence="2 3">
    <name type="scientific">Lottia gigantea</name>
    <name type="common">Giant owl limpet</name>
    <dbReference type="NCBI Taxonomy" id="225164"/>
    <lineage>
        <taxon>Eukaryota</taxon>
        <taxon>Metazoa</taxon>
        <taxon>Spiralia</taxon>
        <taxon>Lophotrochozoa</taxon>
        <taxon>Mollusca</taxon>
        <taxon>Gastropoda</taxon>
        <taxon>Patellogastropoda</taxon>
        <taxon>Lottioidea</taxon>
        <taxon>Lottiidae</taxon>
        <taxon>Lottia</taxon>
    </lineage>
</organism>
<evidence type="ECO:0000256" key="1">
    <source>
        <dbReference type="SAM" id="MobiDB-lite"/>
    </source>
</evidence>
<dbReference type="GeneID" id="20239743"/>
<keyword evidence="3" id="KW-1185">Reference proteome</keyword>
<dbReference type="OMA" id="NDCENTE"/>
<dbReference type="AlphaFoldDB" id="V4A0H4"/>
<dbReference type="RefSeq" id="XP_009059241.1">
    <property type="nucleotide sequence ID" value="XM_009060993.1"/>
</dbReference>
<feature type="compositionally biased region" description="Basic and acidic residues" evidence="1">
    <location>
        <begin position="93"/>
        <end position="116"/>
    </location>
</feature>
<feature type="compositionally biased region" description="Acidic residues" evidence="1">
    <location>
        <begin position="117"/>
        <end position="128"/>
    </location>
</feature>
<evidence type="ECO:0000313" key="2">
    <source>
        <dbReference type="EMBL" id="ESO90167.1"/>
    </source>
</evidence>
<feature type="compositionally biased region" description="Polar residues" evidence="1">
    <location>
        <begin position="1"/>
        <end position="10"/>
    </location>
</feature>
<reference evidence="2 3" key="1">
    <citation type="journal article" date="2013" name="Nature">
        <title>Insights into bilaterian evolution from three spiralian genomes.</title>
        <authorList>
            <person name="Simakov O."/>
            <person name="Marletaz F."/>
            <person name="Cho S.J."/>
            <person name="Edsinger-Gonzales E."/>
            <person name="Havlak P."/>
            <person name="Hellsten U."/>
            <person name="Kuo D.H."/>
            <person name="Larsson T."/>
            <person name="Lv J."/>
            <person name="Arendt D."/>
            <person name="Savage R."/>
            <person name="Osoegawa K."/>
            <person name="de Jong P."/>
            <person name="Grimwood J."/>
            <person name="Chapman J.A."/>
            <person name="Shapiro H."/>
            <person name="Aerts A."/>
            <person name="Otillar R.P."/>
            <person name="Terry A.Y."/>
            <person name="Boore J.L."/>
            <person name="Grigoriev I.V."/>
            <person name="Lindberg D.R."/>
            <person name="Seaver E.C."/>
            <person name="Weisblat D.A."/>
            <person name="Putnam N.H."/>
            <person name="Rokhsar D.S."/>
        </authorList>
    </citation>
    <scope>NUCLEOTIDE SEQUENCE [LARGE SCALE GENOMIC DNA]</scope>
</reference>
<dbReference type="Proteomes" id="UP000030746">
    <property type="component" value="Unassembled WGS sequence"/>
</dbReference>
<feature type="region of interest" description="Disordered" evidence="1">
    <location>
        <begin position="93"/>
        <end position="133"/>
    </location>
</feature>
<evidence type="ECO:0000313" key="3">
    <source>
        <dbReference type="Proteomes" id="UP000030746"/>
    </source>
</evidence>
<dbReference type="HOGENOM" id="CLU_1236288_0_0_1"/>
<feature type="region of interest" description="Disordered" evidence="1">
    <location>
        <begin position="1"/>
        <end position="55"/>
    </location>
</feature>
<feature type="compositionally biased region" description="Polar residues" evidence="1">
    <location>
        <begin position="20"/>
        <end position="33"/>
    </location>
</feature>
<dbReference type="CTD" id="20239743"/>
<accession>V4A0H4</accession>
<proteinExistence type="predicted"/>
<dbReference type="EMBL" id="KB202481">
    <property type="protein sequence ID" value="ESO90167.1"/>
    <property type="molecule type" value="Genomic_DNA"/>
</dbReference>